<dbReference type="Proteomes" id="UP001165960">
    <property type="component" value="Unassembled WGS sequence"/>
</dbReference>
<accession>A0ACC2SD48</accession>
<keyword evidence="2" id="KW-1185">Reference proteome</keyword>
<organism evidence="1 2">
    <name type="scientific">Entomophthora muscae</name>
    <dbReference type="NCBI Taxonomy" id="34485"/>
    <lineage>
        <taxon>Eukaryota</taxon>
        <taxon>Fungi</taxon>
        <taxon>Fungi incertae sedis</taxon>
        <taxon>Zoopagomycota</taxon>
        <taxon>Entomophthoromycotina</taxon>
        <taxon>Entomophthoromycetes</taxon>
        <taxon>Entomophthorales</taxon>
        <taxon>Entomophthoraceae</taxon>
        <taxon>Entomophthora</taxon>
    </lineage>
</organism>
<proteinExistence type="predicted"/>
<protein>
    <submittedName>
        <fullName evidence="1">Uncharacterized protein</fullName>
    </submittedName>
</protein>
<sequence>MKPSVAALTHPESNTSMPMLIAEAKRAEKRAKWNMLHTTAIAAQMAIAEKTPMAINARTLTITIATPIAIMAITAKAQTAPVPRKCHSRFHNARYCLSK</sequence>
<dbReference type="EMBL" id="QTSX02005204">
    <property type="protein sequence ID" value="KAJ9060337.1"/>
    <property type="molecule type" value="Genomic_DNA"/>
</dbReference>
<gene>
    <name evidence="1" type="ORF">DSO57_1031884</name>
</gene>
<comment type="caution">
    <text evidence="1">The sequence shown here is derived from an EMBL/GenBank/DDBJ whole genome shotgun (WGS) entry which is preliminary data.</text>
</comment>
<evidence type="ECO:0000313" key="1">
    <source>
        <dbReference type="EMBL" id="KAJ9060337.1"/>
    </source>
</evidence>
<reference evidence="1" key="1">
    <citation type="submission" date="2022-04" db="EMBL/GenBank/DDBJ databases">
        <title>Genome of the entomopathogenic fungus Entomophthora muscae.</title>
        <authorList>
            <person name="Elya C."/>
            <person name="Lovett B.R."/>
            <person name="Lee E."/>
            <person name="Macias A.M."/>
            <person name="Hajek A.E."/>
            <person name="De Bivort B.L."/>
            <person name="Kasson M.T."/>
            <person name="De Fine Licht H.H."/>
            <person name="Stajich J.E."/>
        </authorList>
    </citation>
    <scope>NUCLEOTIDE SEQUENCE</scope>
    <source>
        <strain evidence="1">Berkeley</strain>
    </source>
</reference>
<name>A0ACC2SD48_9FUNG</name>
<evidence type="ECO:0000313" key="2">
    <source>
        <dbReference type="Proteomes" id="UP001165960"/>
    </source>
</evidence>